<dbReference type="AlphaFoldDB" id="O66701"/>
<proteinExistence type="predicted"/>
<gene>
    <name evidence="4" type="ordered locus">aq_380</name>
</gene>
<dbReference type="PANTHER" id="PTHR39965:SF1">
    <property type="entry name" value="CRISPR SYSTEM CMR SUBUNIT CMR6"/>
    <property type="match status" value="1"/>
</dbReference>
<evidence type="ECO:0000256" key="1">
    <source>
        <dbReference type="ARBA" id="ARBA00023118"/>
    </source>
</evidence>
<dbReference type="CDD" id="cd09661">
    <property type="entry name" value="Cmr6_III-B"/>
    <property type="match status" value="1"/>
</dbReference>
<dbReference type="OrthoDB" id="9813956at2"/>
<dbReference type="InParanoid" id="O66701"/>
<dbReference type="Proteomes" id="UP000000798">
    <property type="component" value="Chromosome"/>
</dbReference>
<dbReference type="EMBL" id="AE000657">
    <property type="protein sequence ID" value="AAC06661.1"/>
    <property type="molecule type" value="Genomic_DNA"/>
</dbReference>
<dbReference type="PATRIC" id="fig|224324.8.peg.308"/>
<dbReference type="RefSeq" id="WP_010880199.1">
    <property type="nucleotide sequence ID" value="NC_000918.1"/>
</dbReference>
<evidence type="ECO:0000313" key="5">
    <source>
        <dbReference type="Proteomes" id="UP000000798"/>
    </source>
</evidence>
<dbReference type="InterPro" id="IPR005537">
    <property type="entry name" value="RAMP_III_fam"/>
</dbReference>
<evidence type="ECO:0000259" key="3">
    <source>
        <dbReference type="Pfam" id="PF03787"/>
    </source>
</evidence>
<keyword evidence="2" id="KW-0175">Coiled coil</keyword>
<keyword evidence="1" id="KW-0051">Antiviral defense</keyword>
<evidence type="ECO:0000256" key="2">
    <source>
        <dbReference type="SAM" id="Coils"/>
    </source>
</evidence>
<dbReference type="GO" id="GO:0051607">
    <property type="term" value="P:defense response to virus"/>
    <property type="evidence" value="ECO:0007669"/>
    <property type="project" value="UniProtKB-KW"/>
</dbReference>
<keyword evidence="5" id="KW-1185">Reference proteome</keyword>
<dbReference type="PIR" id="A70334">
    <property type="entry name" value="A70334"/>
</dbReference>
<dbReference type="eggNOG" id="COG1604">
    <property type="taxonomic scope" value="Bacteria"/>
</dbReference>
<dbReference type="Pfam" id="PF03787">
    <property type="entry name" value="RAMPs"/>
    <property type="match status" value="1"/>
</dbReference>
<accession>O66701</accession>
<dbReference type="NCBIfam" id="TIGR01898">
    <property type="entry name" value="cas_TM1791_cmr6"/>
    <property type="match status" value="1"/>
</dbReference>
<dbReference type="InterPro" id="IPR010172">
    <property type="entry name" value="CRISPR-assoc_prot_TM1791"/>
</dbReference>
<dbReference type="KEGG" id="aae:aq_380"/>
<protein>
    <recommendedName>
        <fullName evidence="3">CRISPR type III-associated protein domain-containing protein</fullName>
    </recommendedName>
</protein>
<feature type="domain" description="CRISPR type III-associated protein" evidence="3">
    <location>
        <begin position="146"/>
        <end position="368"/>
    </location>
</feature>
<reference evidence="4 5" key="1">
    <citation type="journal article" date="1998" name="Nature">
        <title>The complete genome of the hyperthermophilic bacterium Aquifex aeolicus.</title>
        <authorList>
            <person name="Deckert G."/>
            <person name="Warren P.V."/>
            <person name="Gaasterland T."/>
            <person name="Young W.G."/>
            <person name="Lenox A.L."/>
            <person name="Graham D.E."/>
            <person name="Overbeek R."/>
            <person name="Snead M.A."/>
            <person name="Keller M."/>
            <person name="Aujay M."/>
            <person name="Huber R."/>
            <person name="Feldman R.A."/>
            <person name="Short J.M."/>
            <person name="Olson G.J."/>
            <person name="Swanson R.V."/>
        </authorList>
    </citation>
    <scope>NUCLEOTIDE SEQUENCE [LARGE SCALE GENOMIC DNA]</scope>
    <source>
        <strain evidence="4 5">VF5</strain>
    </source>
</reference>
<organism evidence="4 5">
    <name type="scientific">Aquifex aeolicus (strain VF5)</name>
    <dbReference type="NCBI Taxonomy" id="224324"/>
    <lineage>
        <taxon>Bacteria</taxon>
        <taxon>Pseudomonadati</taxon>
        <taxon>Aquificota</taxon>
        <taxon>Aquificia</taxon>
        <taxon>Aquificales</taxon>
        <taxon>Aquificaceae</taxon>
        <taxon>Aquifex</taxon>
    </lineage>
</organism>
<dbReference type="STRING" id="224324.aq_380"/>
<dbReference type="PANTHER" id="PTHR39965">
    <property type="entry name" value="CRISPR SYSTEM CMR SUBUNIT CMR6"/>
    <property type="match status" value="1"/>
</dbReference>
<dbReference type="HOGENOM" id="CLU_053305_2_1_0"/>
<feature type="coiled-coil region" evidence="2">
    <location>
        <begin position="315"/>
        <end position="350"/>
    </location>
</feature>
<evidence type="ECO:0000313" key="4">
    <source>
        <dbReference type="EMBL" id="AAC06661.1"/>
    </source>
</evidence>
<name>O66701_AQUAE</name>
<dbReference type="EnsemblBacteria" id="AAC06661">
    <property type="protein sequence ID" value="AAC06661"/>
    <property type="gene ID" value="aq_380"/>
</dbReference>
<sequence>MANTIVVGELIFGTGYFSTGKLEVGKEKGKETDNKKNFIHKALKKVDFLEEFESLNLLLNKYIPIPCGDIVTIKNNNEKLWLKDGTINEELKKIFLEEIIKDDNFGKLKEKLKNFSEILKRKNREIAQSLLNQGYVNVFNEDEFLKLKTAERLIVGLGTTHVFETGLALHHLFGIPYIPSSSLKGIVRMAHFWEIVEENIKNIKEDKKDDVIKRLQEKLQKGDIRKEQNKEFLIHMLLFGTQKFKGLLTFLDAYPMIDESNKNKIFDLDLINVHYKSYYTQNKPPGDWENPNPVYFLTVSKGIEFHFWVLFDSYRAEKLKKYNDFENVINELLDNNYENLRNKLKELLEDTLTLYGVGAKTRLDYGIFDGGNK</sequence>